<dbReference type="GO" id="GO:0003677">
    <property type="term" value="F:DNA binding"/>
    <property type="evidence" value="ECO:0007669"/>
    <property type="project" value="UniProtKB-KW"/>
</dbReference>
<reference evidence="5 6" key="1">
    <citation type="submission" date="2016-04" db="EMBL/GenBank/DDBJ databases">
        <title>Complete Genome Sequence of Halotalea alkalilenta IHB B 13600.</title>
        <authorList>
            <person name="Swarnkar M.K."/>
            <person name="Sharma A."/>
            <person name="Kaushal K."/>
            <person name="Soni R."/>
            <person name="Rana S."/>
            <person name="Singh A.K."/>
            <person name="Gulati A."/>
        </authorList>
    </citation>
    <scope>NUCLEOTIDE SEQUENCE [LARGE SCALE GENOMIC DNA]</scope>
    <source>
        <strain evidence="5 6">IHB B 13600</strain>
    </source>
</reference>
<keyword evidence="1" id="KW-0805">Transcription regulation</keyword>
<dbReference type="PANTHER" id="PTHR43537">
    <property type="entry name" value="TRANSCRIPTIONAL REGULATOR, GNTR FAMILY"/>
    <property type="match status" value="1"/>
</dbReference>
<dbReference type="RefSeq" id="WP_027351067.1">
    <property type="nucleotide sequence ID" value="NZ_CP015243.1"/>
</dbReference>
<dbReference type="InterPro" id="IPR011711">
    <property type="entry name" value="GntR_C"/>
</dbReference>
<dbReference type="PRINTS" id="PR00035">
    <property type="entry name" value="HTHGNTR"/>
</dbReference>
<protein>
    <submittedName>
        <fullName evidence="5">Transcriptional regulator</fullName>
    </submittedName>
</protein>
<evidence type="ECO:0000259" key="4">
    <source>
        <dbReference type="PROSITE" id="PS50949"/>
    </source>
</evidence>
<sequence length="254" mass="29517">MTSAKPKRLYQQIAAILRSRIEAGDYPVGSRMPAERLIAEELDISRTVVREALILLEIENRVEVRKGSGIYVIEPKEAAVEPSPEPYHDELSAGPFEMIQARQLVESNIAEFAARQITKAGILELQEISARSRAEDRYRDSDWDRRFHLGVASATQNSVLVYLVEKMWYQRERNPMWRKLFDRIDNRESLASWCDDHDAILRALIRRDPVEARSAMWRHLENTRQMLFDASTVEDGNEVDRYIFSDNPLQDLDR</sequence>
<proteinExistence type="predicted"/>
<dbReference type="SMART" id="SM00345">
    <property type="entry name" value="HTH_GNTR"/>
    <property type="match status" value="1"/>
</dbReference>
<dbReference type="PROSITE" id="PS50949">
    <property type="entry name" value="HTH_GNTR"/>
    <property type="match status" value="1"/>
</dbReference>
<dbReference type="InterPro" id="IPR000524">
    <property type="entry name" value="Tscrpt_reg_HTH_GntR"/>
</dbReference>
<evidence type="ECO:0000256" key="2">
    <source>
        <dbReference type="ARBA" id="ARBA00023125"/>
    </source>
</evidence>
<dbReference type="InterPro" id="IPR036388">
    <property type="entry name" value="WH-like_DNA-bd_sf"/>
</dbReference>
<dbReference type="CDD" id="cd07377">
    <property type="entry name" value="WHTH_GntR"/>
    <property type="match status" value="1"/>
</dbReference>
<dbReference type="Gene3D" id="1.20.120.530">
    <property type="entry name" value="GntR ligand-binding domain-like"/>
    <property type="match status" value="1"/>
</dbReference>
<dbReference type="Proteomes" id="UP000077875">
    <property type="component" value="Chromosome"/>
</dbReference>
<feature type="domain" description="HTH gntR-type" evidence="4">
    <location>
        <begin position="7"/>
        <end position="75"/>
    </location>
</feature>
<dbReference type="GO" id="GO:0003700">
    <property type="term" value="F:DNA-binding transcription factor activity"/>
    <property type="evidence" value="ECO:0007669"/>
    <property type="project" value="InterPro"/>
</dbReference>
<evidence type="ECO:0000256" key="1">
    <source>
        <dbReference type="ARBA" id="ARBA00023015"/>
    </source>
</evidence>
<dbReference type="Pfam" id="PF07729">
    <property type="entry name" value="FCD"/>
    <property type="match status" value="1"/>
</dbReference>
<dbReference type="PANTHER" id="PTHR43537:SF7">
    <property type="entry name" value="EXU REGULON TRANSCRIPTIONAL REGULATOR"/>
    <property type="match status" value="1"/>
</dbReference>
<dbReference type="SMART" id="SM00895">
    <property type="entry name" value="FCD"/>
    <property type="match status" value="1"/>
</dbReference>
<accession>A0A172YAL4</accession>
<gene>
    <name evidence="5" type="ORF">A5892_01320</name>
</gene>
<evidence type="ECO:0000256" key="3">
    <source>
        <dbReference type="ARBA" id="ARBA00023163"/>
    </source>
</evidence>
<dbReference type="SUPFAM" id="SSF46785">
    <property type="entry name" value="Winged helix' DNA-binding domain"/>
    <property type="match status" value="1"/>
</dbReference>
<dbReference type="KEGG" id="haa:A5892_01320"/>
<dbReference type="EMBL" id="CP015243">
    <property type="protein sequence ID" value="ANF56269.1"/>
    <property type="molecule type" value="Genomic_DNA"/>
</dbReference>
<dbReference type="STRING" id="376489.A5892_01320"/>
<name>A0A172YAL4_9GAMM</name>
<dbReference type="AlphaFoldDB" id="A0A172YAL4"/>
<dbReference type="Gene3D" id="1.10.10.10">
    <property type="entry name" value="Winged helix-like DNA-binding domain superfamily/Winged helix DNA-binding domain"/>
    <property type="match status" value="1"/>
</dbReference>
<dbReference type="InterPro" id="IPR008920">
    <property type="entry name" value="TF_FadR/GntR_C"/>
</dbReference>
<keyword evidence="3" id="KW-0804">Transcription</keyword>
<keyword evidence="6" id="KW-1185">Reference proteome</keyword>
<organism evidence="5 6">
    <name type="scientific">Halotalea alkalilenta</name>
    <dbReference type="NCBI Taxonomy" id="376489"/>
    <lineage>
        <taxon>Bacteria</taxon>
        <taxon>Pseudomonadati</taxon>
        <taxon>Pseudomonadota</taxon>
        <taxon>Gammaproteobacteria</taxon>
        <taxon>Oceanospirillales</taxon>
        <taxon>Halomonadaceae</taxon>
        <taxon>Halotalea</taxon>
    </lineage>
</organism>
<dbReference type="SUPFAM" id="SSF48008">
    <property type="entry name" value="GntR ligand-binding domain-like"/>
    <property type="match status" value="1"/>
</dbReference>
<evidence type="ECO:0000313" key="5">
    <source>
        <dbReference type="EMBL" id="ANF56269.1"/>
    </source>
</evidence>
<dbReference type="Pfam" id="PF00392">
    <property type="entry name" value="GntR"/>
    <property type="match status" value="1"/>
</dbReference>
<keyword evidence="2" id="KW-0238">DNA-binding</keyword>
<dbReference type="InterPro" id="IPR036390">
    <property type="entry name" value="WH_DNA-bd_sf"/>
</dbReference>
<evidence type="ECO:0000313" key="6">
    <source>
        <dbReference type="Proteomes" id="UP000077875"/>
    </source>
</evidence>